<accession>A0A2A2J5B6</accession>
<dbReference type="GO" id="GO:0005319">
    <property type="term" value="F:lipid transporter activity"/>
    <property type="evidence" value="ECO:0007669"/>
    <property type="project" value="TreeGrafter"/>
</dbReference>
<dbReference type="Pfam" id="PF00005">
    <property type="entry name" value="ABC_tran"/>
    <property type="match status" value="1"/>
</dbReference>
<evidence type="ECO:0000313" key="5">
    <source>
        <dbReference type="EMBL" id="PAV56861.1"/>
    </source>
</evidence>
<evidence type="ECO:0000259" key="4">
    <source>
        <dbReference type="Pfam" id="PF00005"/>
    </source>
</evidence>
<evidence type="ECO:0000256" key="3">
    <source>
        <dbReference type="SAM" id="Phobius"/>
    </source>
</evidence>
<dbReference type="InterPro" id="IPR017871">
    <property type="entry name" value="ABC_transporter-like_CS"/>
</dbReference>
<dbReference type="GO" id="GO:0016020">
    <property type="term" value="C:membrane"/>
    <property type="evidence" value="ECO:0007669"/>
    <property type="project" value="InterPro"/>
</dbReference>
<feature type="transmembrane region" description="Helical" evidence="3">
    <location>
        <begin position="90"/>
        <end position="115"/>
    </location>
</feature>
<keyword evidence="3" id="KW-0812">Transmembrane</keyword>
<evidence type="ECO:0000256" key="1">
    <source>
        <dbReference type="ARBA" id="ARBA00022448"/>
    </source>
</evidence>
<dbReference type="InterPro" id="IPR026082">
    <property type="entry name" value="ABCA"/>
</dbReference>
<reference evidence="5 6" key="1">
    <citation type="journal article" date="2017" name="Curr. Biol.">
        <title>Genome architecture and evolution of a unichromosomal asexual nematode.</title>
        <authorList>
            <person name="Fradin H."/>
            <person name="Zegar C."/>
            <person name="Gutwein M."/>
            <person name="Lucas J."/>
            <person name="Kovtun M."/>
            <person name="Corcoran D."/>
            <person name="Baugh L.R."/>
            <person name="Kiontke K."/>
            <person name="Gunsalus K."/>
            <person name="Fitch D.H."/>
            <person name="Piano F."/>
        </authorList>
    </citation>
    <scope>NUCLEOTIDE SEQUENCE [LARGE SCALE GENOMIC DNA]</scope>
    <source>
        <strain evidence="5">PF1309</strain>
    </source>
</reference>
<feature type="domain" description="ABC transporter" evidence="4">
    <location>
        <begin position="209"/>
        <end position="351"/>
    </location>
</feature>
<dbReference type="STRING" id="2018661.A0A2A2J5B6"/>
<comment type="caution">
    <text evidence="5">The sequence shown here is derived from an EMBL/GenBank/DDBJ whole genome shotgun (WGS) entry which is preliminary data.</text>
</comment>
<keyword evidence="2" id="KW-0677">Repeat</keyword>
<dbReference type="AlphaFoldDB" id="A0A2A2J5B6"/>
<dbReference type="EMBL" id="LIAE01010676">
    <property type="protein sequence ID" value="PAV56861.1"/>
    <property type="molecule type" value="Genomic_DNA"/>
</dbReference>
<gene>
    <name evidence="5" type="ORF">WR25_25876</name>
</gene>
<keyword evidence="1" id="KW-0813">Transport</keyword>
<proteinExistence type="predicted"/>
<dbReference type="GO" id="GO:0016887">
    <property type="term" value="F:ATP hydrolysis activity"/>
    <property type="evidence" value="ECO:0007669"/>
    <property type="project" value="InterPro"/>
</dbReference>
<evidence type="ECO:0000256" key="2">
    <source>
        <dbReference type="ARBA" id="ARBA00022737"/>
    </source>
</evidence>
<dbReference type="SUPFAM" id="SSF52540">
    <property type="entry name" value="P-loop containing nucleoside triphosphate hydrolases"/>
    <property type="match status" value="1"/>
</dbReference>
<protein>
    <recommendedName>
        <fullName evidence="4">ABC transporter domain-containing protein</fullName>
    </recommendedName>
</protein>
<dbReference type="InterPro" id="IPR003439">
    <property type="entry name" value="ABC_transporter-like_ATP-bd"/>
</dbReference>
<dbReference type="GO" id="GO:0005524">
    <property type="term" value="F:ATP binding"/>
    <property type="evidence" value="ECO:0007669"/>
    <property type="project" value="InterPro"/>
</dbReference>
<keyword evidence="6" id="KW-1185">Reference proteome</keyword>
<dbReference type="PANTHER" id="PTHR19229">
    <property type="entry name" value="ATP-BINDING CASSETTE TRANSPORTER SUBFAMILY A ABCA"/>
    <property type="match status" value="1"/>
</dbReference>
<dbReference type="PROSITE" id="PS00211">
    <property type="entry name" value="ABC_TRANSPORTER_1"/>
    <property type="match status" value="1"/>
</dbReference>
<evidence type="ECO:0000313" key="6">
    <source>
        <dbReference type="Proteomes" id="UP000218231"/>
    </source>
</evidence>
<dbReference type="OrthoDB" id="416154at2759"/>
<dbReference type="PANTHER" id="PTHR19229:SF36">
    <property type="entry name" value="ATP-BINDING CASSETTE SUB-FAMILY A MEMBER 2"/>
    <property type="match status" value="1"/>
</dbReference>
<dbReference type="Proteomes" id="UP000218231">
    <property type="component" value="Unassembled WGS sequence"/>
</dbReference>
<dbReference type="InterPro" id="IPR027417">
    <property type="entry name" value="P-loop_NTPase"/>
</dbReference>
<dbReference type="Gene3D" id="3.40.50.300">
    <property type="entry name" value="P-loop containing nucleotide triphosphate hydrolases"/>
    <property type="match status" value="1"/>
</dbReference>
<keyword evidence="3" id="KW-1133">Transmembrane helix</keyword>
<sequence length="355" mass="39246">MCYGLGAVVFAALIASMFKTPNSTIKVLIISWIGLIILSIKSPPSHSRLQAYLFSLNINTAFRYAAKSIAEFMNRDRVLGWLNIFEDAPYMFSCGEAFLMIIFDIFWMVCMMFVFDRVFGQPDFSLRDFFSCYSPANCESDSIDGASAAPLTRRYDRNEIQSISTSSEDTSFPLDSIETDYRRARTEGDINVKGLVKIYSETGETAVAGLTLNAAKGEVTVLLGHNGAGKSTILSAISGIIAPTAGKIRICDCNVQTYRNEIRKIIGLCPQHNPLYEKLTVKEHLWLVHGLKGADRSGYAAEEKYLLEETKLDEKGNEKAMNLSGGMKRKLCVCMALIGKSPVVLLDEPTAGLFN</sequence>
<organism evidence="5 6">
    <name type="scientific">Diploscapter pachys</name>
    <dbReference type="NCBI Taxonomy" id="2018661"/>
    <lineage>
        <taxon>Eukaryota</taxon>
        <taxon>Metazoa</taxon>
        <taxon>Ecdysozoa</taxon>
        <taxon>Nematoda</taxon>
        <taxon>Chromadorea</taxon>
        <taxon>Rhabditida</taxon>
        <taxon>Rhabditina</taxon>
        <taxon>Rhabditomorpha</taxon>
        <taxon>Rhabditoidea</taxon>
        <taxon>Rhabditidae</taxon>
        <taxon>Diploscapter</taxon>
    </lineage>
</organism>
<name>A0A2A2J5B6_9BILA</name>
<keyword evidence="3" id="KW-0472">Membrane</keyword>
<dbReference type="GO" id="GO:0140359">
    <property type="term" value="F:ABC-type transporter activity"/>
    <property type="evidence" value="ECO:0007669"/>
    <property type="project" value="InterPro"/>
</dbReference>